<reference evidence="6" key="1">
    <citation type="submission" date="2017-02" db="EMBL/GenBank/DDBJ databases">
        <authorList>
            <person name="Varghese N."/>
            <person name="Submissions S."/>
        </authorList>
    </citation>
    <scope>NUCLEOTIDE SEQUENCE [LARGE SCALE GENOMIC DNA]</scope>
    <source>
        <strain evidence="6">ATCC 27094</strain>
    </source>
</reference>
<dbReference type="OrthoDB" id="7170131at2"/>
<name>A0A1T4SZV1_9HYPH</name>
<dbReference type="PROSITE" id="PS50932">
    <property type="entry name" value="HTH_LACI_2"/>
    <property type="match status" value="1"/>
</dbReference>
<dbReference type="InterPro" id="IPR046335">
    <property type="entry name" value="LacI/GalR-like_sensor"/>
</dbReference>
<organism evidence="5 6">
    <name type="scientific">Enhydrobacter aerosaccus</name>
    <dbReference type="NCBI Taxonomy" id="225324"/>
    <lineage>
        <taxon>Bacteria</taxon>
        <taxon>Pseudomonadati</taxon>
        <taxon>Pseudomonadota</taxon>
        <taxon>Alphaproteobacteria</taxon>
        <taxon>Hyphomicrobiales</taxon>
        <taxon>Enhydrobacter</taxon>
    </lineage>
</organism>
<evidence type="ECO:0000256" key="2">
    <source>
        <dbReference type="ARBA" id="ARBA00023125"/>
    </source>
</evidence>
<dbReference type="InterPro" id="IPR000843">
    <property type="entry name" value="HTH_LacI"/>
</dbReference>
<keyword evidence="1" id="KW-0805">Transcription regulation</keyword>
<keyword evidence="6" id="KW-1185">Reference proteome</keyword>
<protein>
    <submittedName>
        <fullName evidence="5">LacI family transcriptional regulator, gluconate utilization system Gnt-I transcriptional repressor</fullName>
    </submittedName>
</protein>
<dbReference type="SUPFAM" id="SSF47413">
    <property type="entry name" value="lambda repressor-like DNA-binding domains"/>
    <property type="match status" value="1"/>
</dbReference>
<dbReference type="Pfam" id="PF13377">
    <property type="entry name" value="Peripla_BP_3"/>
    <property type="match status" value="1"/>
</dbReference>
<evidence type="ECO:0000313" key="6">
    <source>
        <dbReference type="Proteomes" id="UP000190092"/>
    </source>
</evidence>
<keyword evidence="2" id="KW-0238">DNA-binding</keyword>
<dbReference type="SUPFAM" id="SSF53822">
    <property type="entry name" value="Periplasmic binding protein-like I"/>
    <property type="match status" value="1"/>
</dbReference>
<dbReference type="STRING" id="225324.SAMN02745126_05337"/>
<dbReference type="PANTHER" id="PTHR30146:SF33">
    <property type="entry name" value="TRANSCRIPTIONAL REGULATOR"/>
    <property type="match status" value="1"/>
</dbReference>
<dbReference type="Proteomes" id="UP000190092">
    <property type="component" value="Unassembled WGS sequence"/>
</dbReference>
<dbReference type="Gene3D" id="1.10.260.40">
    <property type="entry name" value="lambda repressor-like DNA-binding domains"/>
    <property type="match status" value="1"/>
</dbReference>
<dbReference type="CDD" id="cd01392">
    <property type="entry name" value="HTH_LacI"/>
    <property type="match status" value="1"/>
</dbReference>
<dbReference type="SMART" id="SM00354">
    <property type="entry name" value="HTH_LACI"/>
    <property type="match status" value="1"/>
</dbReference>
<evidence type="ECO:0000259" key="4">
    <source>
        <dbReference type="PROSITE" id="PS50932"/>
    </source>
</evidence>
<gene>
    <name evidence="5" type="ORF">SAMN02745126_05337</name>
</gene>
<evidence type="ECO:0000313" key="5">
    <source>
        <dbReference type="EMBL" id="SKA33468.1"/>
    </source>
</evidence>
<dbReference type="Pfam" id="PF00356">
    <property type="entry name" value="LacI"/>
    <property type="match status" value="1"/>
</dbReference>
<dbReference type="GO" id="GO:0003700">
    <property type="term" value="F:DNA-binding transcription factor activity"/>
    <property type="evidence" value="ECO:0007669"/>
    <property type="project" value="TreeGrafter"/>
</dbReference>
<evidence type="ECO:0000256" key="3">
    <source>
        <dbReference type="ARBA" id="ARBA00023163"/>
    </source>
</evidence>
<sequence length="328" mass="34194">MSRPRIEEVAARAGTSAITVSRALRDPSKVAPATRARVMAAIAALGYIPNLSASSLASRRSGIVGLLVPTIDNSIFAATVQGLTDAIATAGLQLLLGDFRYSEEGEKTLVRALVGRQPEALVVVGVVRDAALRSMLLQLAIPVIETWDLTAKPVDIVVGFSNKAAGAAMARHLLSRGHRRLAFVGGRDHRAAARAQGFATALKEAGAPAPLIESVDSATIADGRRALAHILSTAPKTEGVFFATDVLAVGGLLECQSRGIAVPKRLAVAGLGDLEIARELSPALTTVRIPAYEIGRRAGEIVVGRLRGEAAGPRVVDLGFSVLVRDST</sequence>
<accession>A0A1T4SZV1</accession>
<dbReference type="GO" id="GO:0000976">
    <property type="term" value="F:transcription cis-regulatory region binding"/>
    <property type="evidence" value="ECO:0007669"/>
    <property type="project" value="TreeGrafter"/>
</dbReference>
<dbReference type="InterPro" id="IPR028082">
    <property type="entry name" value="Peripla_BP_I"/>
</dbReference>
<dbReference type="Gene3D" id="3.40.50.2300">
    <property type="match status" value="2"/>
</dbReference>
<evidence type="ECO:0000256" key="1">
    <source>
        <dbReference type="ARBA" id="ARBA00023015"/>
    </source>
</evidence>
<dbReference type="CDD" id="cd01575">
    <property type="entry name" value="PBP1_GntR"/>
    <property type="match status" value="1"/>
</dbReference>
<dbReference type="AlphaFoldDB" id="A0A1T4SZV1"/>
<proteinExistence type="predicted"/>
<keyword evidence="3" id="KW-0804">Transcription</keyword>
<dbReference type="InterPro" id="IPR010982">
    <property type="entry name" value="Lambda_DNA-bd_dom_sf"/>
</dbReference>
<dbReference type="EMBL" id="FUWJ01000011">
    <property type="protein sequence ID" value="SKA33468.1"/>
    <property type="molecule type" value="Genomic_DNA"/>
</dbReference>
<dbReference type="RefSeq" id="WP_085937076.1">
    <property type="nucleotide sequence ID" value="NZ_FUWJ01000011.1"/>
</dbReference>
<dbReference type="PANTHER" id="PTHR30146">
    <property type="entry name" value="LACI-RELATED TRANSCRIPTIONAL REPRESSOR"/>
    <property type="match status" value="1"/>
</dbReference>
<feature type="domain" description="HTH lacI-type" evidence="4">
    <location>
        <begin position="4"/>
        <end position="58"/>
    </location>
</feature>